<dbReference type="PANTHER" id="PTHR24148">
    <property type="entry name" value="ANKYRIN REPEAT DOMAIN-CONTAINING PROTEIN 39 HOMOLOG-RELATED"/>
    <property type="match status" value="1"/>
</dbReference>
<dbReference type="AlphaFoldDB" id="A0A9P8C542"/>
<evidence type="ECO:0000259" key="1">
    <source>
        <dbReference type="Pfam" id="PF06985"/>
    </source>
</evidence>
<sequence length="595" mass="67919">MRIKKAGLARWSTALSTKISLRLLELLPGSDNEPVSCLLRSVEWIDAPNYEALSYAWGDPSALTPVFVNGKRLDVTVSLHIALKHLRYEDQSRVLWADAICINQLDIPERGHQVSQMRRIFQQAKTVLIWIGPDTETRQAQLAVESILTISDFLCQRLGIPVSDLDSVDNLYYEVMTKYRDALPVPNNCGFSTEAMWKSLVWFYSHPYFTRVWAIQEANANSERLLYCGLEKVAWNRVSLVACYITIETAFSQAFGFTSAYCWWAATMTTDLVQPKNWLLMLYLASTFSATDPRDVIYGLRSMVKLDRGEELLEPDYSKTVTEAYRDSVEAGLVNFNTTDVLLYVQGIEDPSWIPRWDIPMLFRNPFRFGKPLPWKPAGGTRPKWAIDKDFNILNISGFIAGSIKHVEPYNESLFGNFMEDSPDGRESSDEIWKRILKTISNTQELELIGLHALKAAAVSFCFALDENSNLADEDILTQRFVAYLELTLDEKTYRKYIPEFVSENSVKADGKLFGKPVRDFKYPESSFFITENNFIGCCVSPTRPDDVVFVAHGSTYPLVLRPDGDEFRIRGFAYIHGLMHGEQKDSEFQSIRIR</sequence>
<keyword evidence="3" id="KW-1185">Reference proteome</keyword>
<protein>
    <submittedName>
        <fullName evidence="2">Heterokaryon incompatibility protein-domain-containing protein</fullName>
    </submittedName>
</protein>
<gene>
    <name evidence="2" type="ORF">BJ875DRAFT_504860</name>
</gene>
<dbReference type="OrthoDB" id="2504919at2759"/>
<dbReference type="Pfam" id="PF06985">
    <property type="entry name" value="HET"/>
    <property type="match status" value="1"/>
</dbReference>
<dbReference type="PANTHER" id="PTHR24148:SF82">
    <property type="entry name" value="HETEROKARYON INCOMPATIBILITY DOMAIN-CONTAINING PROTEIN"/>
    <property type="match status" value="1"/>
</dbReference>
<name>A0A9P8C542_9HELO</name>
<dbReference type="Proteomes" id="UP000824998">
    <property type="component" value="Unassembled WGS sequence"/>
</dbReference>
<dbReference type="EMBL" id="MU251471">
    <property type="protein sequence ID" value="KAG9234194.1"/>
    <property type="molecule type" value="Genomic_DNA"/>
</dbReference>
<evidence type="ECO:0000313" key="3">
    <source>
        <dbReference type="Proteomes" id="UP000824998"/>
    </source>
</evidence>
<feature type="domain" description="Heterokaryon incompatibility" evidence="1">
    <location>
        <begin position="50"/>
        <end position="217"/>
    </location>
</feature>
<proteinExistence type="predicted"/>
<comment type="caution">
    <text evidence="2">The sequence shown here is derived from an EMBL/GenBank/DDBJ whole genome shotgun (WGS) entry which is preliminary data.</text>
</comment>
<dbReference type="InterPro" id="IPR052895">
    <property type="entry name" value="HetReg/Transcr_Mod"/>
</dbReference>
<evidence type="ECO:0000313" key="2">
    <source>
        <dbReference type="EMBL" id="KAG9234194.1"/>
    </source>
</evidence>
<dbReference type="Pfam" id="PF26639">
    <property type="entry name" value="Het-6_barrel"/>
    <property type="match status" value="1"/>
</dbReference>
<reference evidence="2" key="1">
    <citation type="journal article" date="2021" name="IMA Fungus">
        <title>Genomic characterization of three marine fungi, including Emericellopsis atlantica sp. nov. with signatures of a generalist lifestyle and marine biomass degradation.</title>
        <authorList>
            <person name="Hagestad O.C."/>
            <person name="Hou L."/>
            <person name="Andersen J.H."/>
            <person name="Hansen E.H."/>
            <person name="Altermark B."/>
            <person name="Li C."/>
            <person name="Kuhnert E."/>
            <person name="Cox R.J."/>
            <person name="Crous P.W."/>
            <person name="Spatafora J.W."/>
            <person name="Lail K."/>
            <person name="Amirebrahimi M."/>
            <person name="Lipzen A."/>
            <person name="Pangilinan J."/>
            <person name="Andreopoulos W."/>
            <person name="Hayes R.D."/>
            <person name="Ng V."/>
            <person name="Grigoriev I.V."/>
            <person name="Jackson S.A."/>
            <person name="Sutton T.D.S."/>
            <person name="Dobson A.D.W."/>
            <person name="Rama T."/>
        </authorList>
    </citation>
    <scope>NUCLEOTIDE SEQUENCE</scope>
    <source>
        <strain evidence="2">TRa018bII</strain>
    </source>
</reference>
<organism evidence="2 3">
    <name type="scientific">Amylocarpus encephaloides</name>
    <dbReference type="NCBI Taxonomy" id="45428"/>
    <lineage>
        <taxon>Eukaryota</taxon>
        <taxon>Fungi</taxon>
        <taxon>Dikarya</taxon>
        <taxon>Ascomycota</taxon>
        <taxon>Pezizomycotina</taxon>
        <taxon>Leotiomycetes</taxon>
        <taxon>Helotiales</taxon>
        <taxon>Helotiales incertae sedis</taxon>
        <taxon>Amylocarpus</taxon>
    </lineage>
</organism>
<dbReference type="InterPro" id="IPR010730">
    <property type="entry name" value="HET"/>
</dbReference>
<accession>A0A9P8C542</accession>